<evidence type="ECO:0000313" key="3">
    <source>
        <dbReference type="EMBL" id="PRY97213.1"/>
    </source>
</evidence>
<dbReference type="OrthoDB" id="9788224at2"/>
<dbReference type="AlphaFoldDB" id="A0A2T0XE44"/>
<gene>
    <name evidence="3" type="ORF">BCM14_2353</name>
</gene>
<dbReference type="GO" id="GO:0016491">
    <property type="term" value="F:oxidoreductase activity"/>
    <property type="evidence" value="ECO:0007669"/>
    <property type="project" value="InterPro"/>
</dbReference>
<organism evidence="3 4">
    <name type="scientific">Jezberella montanilacus</name>
    <dbReference type="NCBI Taxonomy" id="323426"/>
    <lineage>
        <taxon>Bacteria</taxon>
        <taxon>Pseudomonadati</taxon>
        <taxon>Pseudomonadota</taxon>
        <taxon>Betaproteobacteria</taxon>
        <taxon>Burkholderiales</taxon>
        <taxon>Alcaligenaceae</taxon>
        <taxon>Jezberella</taxon>
    </lineage>
</organism>
<dbReference type="InterPro" id="IPR020843">
    <property type="entry name" value="ER"/>
</dbReference>
<dbReference type="EMBL" id="PVTV01000015">
    <property type="protein sequence ID" value="PRY97213.1"/>
    <property type="molecule type" value="Genomic_DNA"/>
</dbReference>
<dbReference type="InterPro" id="IPR013154">
    <property type="entry name" value="ADH-like_N"/>
</dbReference>
<sequence>MKAAWYENNGEARDVMVVGDMPCPDVGPGEVKVKIHVSGVNPSDVKSRRARPLGTNRVIPNSDAAGTIEAVGAGVPETRVGQRVWIWNGQFGRALGTSAQYIVLPTAQAVVLPDNTDFDAGACMGIPGLTALEAVHRCGDLAGKTVLIIGAASSVSHYAAQMAVQKGAHVIGTVSSVVKAAHASAAGVSDIINYKTEDVAERIKQLTHGQGVDAIIDMDFSATSQLIHKGALKAHGTVVCFGSNQLGDHAIPFRISLFGSLSYQFFLVYDLSPARRLDALEELNELLAAGKLKHTIGARYPLSDIVAAHEAVEQGSIMGNIVIDLD</sequence>
<protein>
    <submittedName>
        <fullName evidence="3">NADPH2:quinone reductase</fullName>
    </submittedName>
</protein>
<feature type="domain" description="Enoyl reductase (ER)" evidence="2">
    <location>
        <begin position="11"/>
        <end position="323"/>
    </location>
</feature>
<accession>A0A2T0XE44</accession>
<dbReference type="SUPFAM" id="SSF51735">
    <property type="entry name" value="NAD(P)-binding Rossmann-fold domains"/>
    <property type="match status" value="1"/>
</dbReference>
<name>A0A2T0XE44_9BURK</name>
<dbReference type="SUPFAM" id="SSF50129">
    <property type="entry name" value="GroES-like"/>
    <property type="match status" value="1"/>
</dbReference>
<keyword evidence="1" id="KW-0521">NADP</keyword>
<dbReference type="InterPro" id="IPR036291">
    <property type="entry name" value="NAD(P)-bd_dom_sf"/>
</dbReference>
<dbReference type="CDD" id="cd08253">
    <property type="entry name" value="zeta_crystallin"/>
    <property type="match status" value="1"/>
</dbReference>
<dbReference type="InterPro" id="IPR011032">
    <property type="entry name" value="GroES-like_sf"/>
</dbReference>
<dbReference type="Gene3D" id="3.40.50.720">
    <property type="entry name" value="NAD(P)-binding Rossmann-like Domain"/>
    <property type="match status" value="1"/>
</dbReference>
<evidence type="ECO:0000259" key="2">
    <source>
        <dbReference type="SMART" id="SM00829"/>
    </source>
</evidence>
<dbReference type="Proteomes" id="UP000238308">
    <property type="component" value="Unassembled WGS sequence"/>
</dbReference>
<keyword evidence="4" id="KW-1185">Reference proteome</keyword>
<evidence type="ECO:0000256" key="1">
    <source>
        <dbReference type="ARBA" id="ARBA00022857"/>
    </source>
</evidence>
<dbReference type="RefSeq" id="WP_106228179.1">
    <property type="nucleotide sequence ID" value="NZ_PVTV01000015.1"/>
</dbReference>
<dbReference type="InterPro" id="IPR051603">
    <property type="entry name" value="Zinc-ADH_QOR/CCCR"/>
</dbReference>
<dbReference type="SMART" id="SM00829">
    <property type="entry name" value="PKS_ER"/>
    <property type="match status" value="1"/>
</dbReference>
<dbReference type="Pfam" id="PF08240">
    <property type="entry name" value="ADH_N"/>
    <property type="match status" value="1"/>
</dbReference>
<proteinExistence type="predicted"/>
<dbReference type="Pfam" id="PF13602">
    <property type="entry name" value="ADH_zinc_N_2"/>
    <property type="match status" value="1"/>
</dbReference>
<dbReference type="PANTHER" id="PTHR44154">
    <property type="entry name" value="QUINONE OXIDOREDUCTASE"/>
    <property type="match status" value="1"/>
</dbReference>
<evidence type="ECO:0000313" key="4">
    <source>
        <dbReference type="Proteomes" id="UP000238308"/>
    </source>
</evidence>
<dbReference type="Gene3D" id="3.90.180.10">
    <property type="entry name" value="Medium-chain alcohol dehydrogenases, catalytic domain"/>
    <property type="match status" value="1"/>
</dbReference>
<reference evidence="3 4" key="1">
    <citation type="submission" date="2018-03" db="EMBL/GenBank/DDBJ databases">
        <title>Genomic Encyclopedia of Type Strains, Phase III (KMG-III): the genomes of soil and plant-associated and newly described type strains.</title>
        <authorList>
            <person name="Whitman W."/>
        </authorList>
    </citation>
    <scope>NUCLEOTIDE SEQUENCE [LARGE SCALE GENOMIC DNA]</scope>
    <source>
        <strain evidence="3 4">MWH-P2sevCIIIb</strain>
    </source>
</reference>
<dbReference type="PANTHER" id="PTHR44154:SF1">
    <property type="entry name" value="QUINONE OXIDOREDUCTASE"/>
    <property type="match status" value="1"/>
</dbReference>
<comment type="caution">
    <text evidence="3">The sequence shown here is derived from an EMBL/GenBank/DDBJ whole genome shotgun (WGS) entry which is preliminary data.</text>
</comment>